<evidence type="ECO:0000313" key="2">
    <source>
        <dbReference type="EMBL" id="SFF98388.1"/>
    </source>
</evidence>
<feature type="transmembrane region" description="Helical" evidence="1">
    <location>
        <begin position="79"/>
        <end position="101"/>
    </location>
</feature>
<accession>A0A1I2N4N8</accession>
<protein>
    <submittedName>
        <fullName evidence="2">Uncharacterized protein</fullName>
    </submittedName>
</protein>
<name>A0A1I2N4N8_9BACL</name>
<feature type="transmembrane region" description="Helical" evidence="1">
    <location>
        <begin position="54"/>
        <end position="73"/>
    </location>
</feature>
<dbReference type="OrthoDB" id="1683109at2"/>
<evidence type="ECO:0000256" key="1">
    <source>
        <dbReference type="SAM" id="Phobius"/>
    </source>
</evidence>
<dbReference type="EMBL" id="FOOY01000003">
    <property type="protein sequence ID" value="SFF98388.1"/>
    <property type="molecule type" value="Genomic_DNA"/>
</dbReference>
<dbReference type="AlphaFoldDB" id="A0A1I2N4N8"/>
<sequence>MSNIICLFQPSLAVELVLTELQKNQIEQNNLACFVLDPILSKPIMQSDEKMTKAEFGFIIATIFGVIGASVGFRLQLGPIVWGVCSSFVGFLIGFVIDYLIKIKGKNKPQSFVVISICCQKDQVPDVKSILTNYHVLGLTVIES</sequence>
<organism evidence="2 3">
    <name type="scientific">Sporolactobacillus nakayamae</name>
    <dbReference type="NCBI Taxonomy" id="269670"/>
    <lineage>
        <taxon>Bacteria</taxon>
        <taxon>Bacillati</taxon>
        <taxon>Bacillota</taxon>
        <taxon>Bacilli</taxon>
        <taxon>Bacillales</taxon>
        <taxon>Sporolactobacillaceae</taxon>
        <taxon>Sporolactobacillus</taxon>
    </lineage>
</organism>
<gene>
    <name evidence="2" type="ORF">SAMN02982927_00270</name>
</gene>
<keyword evidence="1" id="KW-0812">Transmembrane</keyword>
<keyword evidence="1" id="KW-0472">Membrane</keyword>
<evidence type="ECO:0000313" key="3">
    <source>
        <dbReference type="Proteomes" id="UP000198752"/>
    </source>
</evidence>
<keyword evidence="1" id="KW-1133">Transmembrane helix</keyword>
<dbReference type="Proteomes" id="UP000198752">
    <property type="component" value="Unassembled WGS sequence"/>
</dbReference>
<keyword evidence="3" id="KW-1185">Reference proteome</keyword>
<dbReference type="RefSeq" id="WP_093669294.1">
    <property type="nucleotide sequence ID" value="NZ_FOOY01000003.1"/>
</dbReference>
<proteinExistence type="predicted"/>
<reference evidence="3" key="1">
    <citation type="submission" date="2016-10" db="EMBL/GenBank/DDBJ databases">
        <authorList>
            <person name="Varghese N."/>
            <person name="Submissions S."/>
        </authorList>
    </citation>
    <scope>NUCLEOTIDE SEQUENCE [LARGE SCALE GENOMIC DNA]</scope>
    <source>
        <strain evidence="3">ATCC 700379</strain>
    </source>
</reference>